<proteinExistence type="inferred from homology"/>
<evidence type="ECO:0000256" key="3">
    <source>
        <dbReference type="ARBA" id="ARBA00022729"/>
    </source>
</evidence>
<dbReference type="Proteomes" id="UP001165092">
    <property type="component" value="Unassembled WGS sequence"/>
</dbReference>
<sequence length="296" mass="30845">MRAAAVGAVGILAAGTVGGCSATGGESSDGVSVITTVYPLEWLAERVGGDSVALSNLTQPGVDPHDLELTARQVGSLGSADIVFFIDGMQPAVDDAVHQQAADAALAVNDLVELREVPEENGGGLDPHMWLDPNRLSTVAEGLGERLAEVDPDNADTYRSNAAGVATELTEIDADYRSGLAQCATRDMVVSHAAFGYLADNYDLQQTAITGIEPDTEPSPARMAEVARLVKERDVSTVFTETLVSPAVAQTIAEEAGVQTAVLDPLEGITDESSGTDYPSVMRANLETLRSALDCS</sequence>
<dbReference type="Gene3D" id="3.40.50.1980">
    <property type="entry name" value="Nitrogenase molybdenum iron protein domain"/>
    <property type="match status" value="2"/>
</dbReference>
<reference evidence="5" key="1">
    <citation type="submission" date="2023-02" db="EMBL/GenBank/DDBJ databases">
        <title>Nocardiopsis ansamitocini NBRC 112285.</title>
        <authorList>
            <person name="Ichikawa N."/>
            <person name="Sato H."/>
            <person name="Tonouchi N."/>
        </authorList>
    </citation>
    <scope>NUCLEOTIDE SEQUENCE</scope>
    <source>
        <strain evidence="5">NBRC 112285</strain>
    </source>
</reference>
<name>A0A9W6UII6_9ACTN</name>
<dbReference type="GO" id="GO:0007155">
    <property type="term" value="P:cell adhesion"/>
    <property type="evidence" value="ECO:0007669"/>
    <property type="project" value="InterPro"/>
</dbReference>
<dbReference type="GO" id="GO:0030001">
    <property type="term" value="P:metal ion transport"/>
    <property type="evidence" value="ECO:0007669"/>
    <property type="project" value="InterPro"/>
</dbReference>
<keyword evidence="6" id="KW-1185">Reference proteome</keyword>
<evidence type="ECO:0000313" key="6">
    <source>
        <dbReference type="Proteomes" id="UP001165092"/>
    </source>
</evidence>
<evidence type="ECO:0000256" key="2">
    <source>
        <dbReference type="ARBA" id="ARBA00022448"/>
    </source>
</evidence>
<dbReference type="GO" id="GO:0046872">
    <property type="term" value="F:metal ion binding"/>
    <property type="evidence" value="ECO:0007669"/>
    <property type="project" value="InterPro"/>
</dbReference>
<protein>
    <submittedName>
        <fullName evidence="5">Zinc ABC transporter substrate-binding protein</fullName>
    </submittedName>
</protein>
<dbReference type="PANTHER" id="PTHR42953:SF3">
    <property type="entry name" value="HIGH-AFFINITY ZINC UPTAKE SYSTEM PROTEIN ZNUA"/>
    <property type="match status" value="1"/>
</dbReference>
<dbReference type="InterPro" id="IPR050492">
    <property type="entry name" value="Bact_metal-bind_prot9"/>
</dbReference>
<dbReference type="EMBL" id="BSQG01000003">
    <property type="protein sequence ID" value="GLU47732.1"/>
    <property type="molecule type" value="Genomic_DNA"/>
</dbReference>
<accession>A0A9W6UII6</accession>
<evidence type="ECO:0000256" key="4">
    <source>
        <dbReference type="RuleBase" id="RU003512"/>
    </source>
</evidence>
<keyword evidence="3" id="KW-0732">Signal</keyword>
<keyword evidence="2 4" id="KW-0813">Transport</keyword>
<organism evidence="5 6">
    <name type="scientific">Nocardiopsis ansamitocini</name>
    <dbReference type="NCBI Taxonomy" id="1670832"/>
    <lineage>
        <taxon>Bacteria</taxon>
        <taxon>Bacillati</taxon>
        <taxon>Actinomycetota</taxon>
        <taxon>Actinomycetes</taxon>
        <taxon>Streptosporangiales</taxon>
        <taxon>Nocardiopsidaceae</taxon>
        <taxon>Nocardiopsis</taxon>
    </lineage>
</organism>
<dbReference type="SUPFAM" id="SSF53807">
    <property type="entry name" value="Helical backbone' metal receptor"/>
    <property type="match status" value="1"/>
</dbReference>
<dbReference type="Pfam" id="PF01297">
    <property type="entry name" value="ZnuA"/>
    <property type="match status" value="1"/>
</dbReference>
<dbReference type="PRINTS" id="PR00690">
    <property type="entry name" value="ADHESNFAMILY"/>
</dbReference>
<evidence type="ECO:0000313" key="5">
    <source>
        <dbReference type="EMBL" id="GLU47732.1"/>
    </source>
</evidence>
<comment type="caution">
    <text evidence="5">The sequence shown here is derived from an EMBL/GenBank/DDBJ whole genome shotgun (WGS) entry which is preliminary data.</text>
</comment>
<dbReference type="InterPro" id="IPR006127">
    <property type="entry name" value="ZnuA-like"/>
</dbReference>
<dbReference type="InterPro" id="IPR006128">
    <property type="entry name" value="Lipoprotein_PsaA-like"/>
</dbReference>
<comment type="similarity">
    <text evidence="1 4">Belongs to the bacterial solute-binding protein 9 family.</text>
</comment>
<dbReference type="AlphaFoldDB" id="A0A9W6UII6"/>
<gene>
    <name evidence="5" type="ORF">Nans01_20830</name>
</gene>
<evidence type="ECO:0000256" key="1">
    <source>
        <dbReference type="ARBA" id="ARBA00011028"/>
    </source>
</evidence>
<dbReference type="PANTHER" id="PTHR42953">
    <property type="entry name" value="HIGH-AFFINITY ZINC UPTAKE SYSTEM PROTEIN ZNUA-RELATED"/>
    <property type="match status" value="1"/>
</dbReference>
<dbReference type="PROSITE" id="PS51257">
    <property type="entry name" value="PROKAR_LIPOPROTEIN"/>
    <property type="match status" value="1"/>
</dbReference>